<comment type="caution">
    <text evidence="2">The sequence shown here is derived from an EMBL/GenBank/DDBJ whole genome shotgun (WGS) entry which is preliminary data.</text>
</comment>
<dbReference type="SUPFAM" id="SSF48403">
    <property type="entry name" value="Ankyrin repeat"/>
    <property type="match status" value="1"/>
</dbReference>
<organism evidence="2 3">
    <name type="scientific">Symbiodinium natans</name>
    <dbReference type="NCBI Taxonomy" id="878477"/>
    <lineage>
        <taxon>Eukaryota</taxon>
        <taxon>Sar</taxon>
        <taxon>Alveolata</taxon>
        <taxon>Dinophyceae</taxon>
        <taxon>Suessiales</taxon>
        <taxon>Symbiodiniaceae</taxon>
        <taxon>Symbiodinium</taxon>
    </lineage>
</organism>
<keyword evidence="3" id="KW-1185">Reference proteome</keyword>
<evidence type="ECO:0000313" key="3">
    <source>
        <dbReference type="Proteomes" id="UP000604046"/>
    </source>
</evidence>
<evidence type="ECO:0000313" key="2">
    <source>
        <dbReference type="EMBL" id="CAE7227478.1"/>
    </source>
</evidence>
<dbReference type="Gene3D" id="1.25.40.20">
    <property type="entry name" value="Ankyrin repeat-containing domain"/>
    <property type="match status" value="1"/>
</dbReference>
<accession>A0A812KGJ5</accession>
<reference evidence="2" key="1">
    <citation type="submission" date="2021-02" db="EMBL/GenBank/DDBJ databases">
        <authorList>
            <person name="Dougan E. K."/>
            <person name="Rhodes N."/>
            <person name="Thang M."/>
            <person name="Chan C."/>
        </authorList>
    </citation>
    <scope>NUCLEOTIDE SEQUENCE</scope>
</reference>
<dbReference type="Proteomes" id="UP000604046">
    <property type="component" value="Unassembled WGS sequence"/>
</dbReference>
<feature type="non-terminal residue" evidence="2">
    <location>
        <position position="161"/>
    </location>
</feature>
<dbReference type="InterPro" id="IPR036770">
    <property type="entry name" value="Ankyrin_rpt-contain_sf"/>
</dbReference>
<gene>
    <name evidence="2" type="primary">Ankrd52</name>
    <name evidence="2" type="ORF">SNAT2548_LOCUS8962</name>
</gene>
<protein>
    <submittedName>
        <fullName evidence="2">Ankrd52 protein</fullName>
    </submittedName>
</protein>
<dbReference type="OrthoDB" id="424674at2759"/>
<keyword evidence="1" id="KW-0040">ANK repeat</keyword>
<proteinExistence type="predicted"/>
<name>A0A812KGJ5_9DINO</name>
<dbReference type="InterPro" id="IPR002110">
    <property type="entry name" value="Ankyrin_rpt"/>
</dbReference>
<evidence type="ECO:0000256" key="1">
    <source>
        <dbReference type="PROSITE-ProRule" id="PRU00023"/>
    </source>
</evidence>
<dbReference type="AlphaFoldDB" id="A0A812KGJ5"/>
<dbReference type="EMBL" id="CAJNDS010000678">
    <property type="protein sequence ID" value="CAE7227478.1"/>
    <property type="molecule type" value="Genomic_DNA"/>
</dbReference>
<feature type="repeat" description="ANK" evidence="1">
    <location>
        <begin position="85"/>
        <end position="117"/>
    </location>
</feature>
<sequence>AMNEILVQAGGSMSSWILNRAIYSATSFRGGQAQVIQRLIQVRADVNHKYPLKAVSLHALYLGVKGMQHRFGRVTNSTRQCYHAWGATPLMAALLSAQYEGAAALIAAGARIDLRNARGCTAAELVREQVLPRFLVEALQGRPQECQDITDMILAGKTSEV</sequence>
<dbReference type="PROSITE" id="PS50088">
    <property type="entry name" value="ANK_REPEAT"/>
    <property type="match status" value="1"/>
</dbReference>